<dbReference type="Pfam" id="PF08279">
    <property type="entry name" value="HTH_11"/>
    <property type="match status" value="1"/>
</dbReference>
<dbReference type="InterPro" id="IPR036388">
    <property type="entry name" value="WH-like_DNA-bd_sf"/>
</dbReference>
<evidence type="ECO:0000256" key="1">
    <source>
        <dbReference type="ARBA" id="ARBA00023015"/>
    </source>
</evidence>
<keyword evidence="1" id="KW-0805">Transcription regulation</keyword>
<dbReference type="InterPro" id="IPR057727">
    <property type="entry name" value="WCX_dom"/>
</dbReference>
<keyword evidence="2" id="KW-0804">Transcription</keyword>
<sequence>MRASRLISILTILQARGFATAPELAEQCAVNLRTIYRDIDAMSEAGIPIYSERGSGGGYRLLDGYRTQLNGLSAKEAEALLMSGLAGAATDMGLGSVMMAAQNKLLSAMPASLREGALEMRSRFHLDAPSWYARAEQPQYLPMVADAVWEQKRIQIRYQSWKGTKERILEPLGMVMKGGSWYLVGQVDEIPRTYRISRIQEISVLDQHFQRPGPFDLAAYWHKSTARLEQDMHTNTATVRLSPRGVKWRETYLSPYVFSEMQLSSEPDADGWSVVTMPVGSLTVACAEILRFGNDAEVLEPPELRQKIMEAIEGMKNVYKMQEFS</sequence>
<reference evidence="4 5" key="1">
    <citation type="submission" date="2020-08" db="EMBL/GenBank/DDBJ databases">
        <title>Novel species isolated from subtropical streams in China.</title>
        <authorList>
            <person name="Lu H."/>
        </authorList>
    </citation>
    <scope>NUCLEOTIDE SEQUENCE [LARGE SCALE GENOMIC DNA]</scope>
    <source>
        <strain evidence="4 5">NL8W</strain>
    </source>
</reference>
<dbReference type="InterPro" id="IPR001034">
    <property type="entry name" value="DeoR_HTH"/>
</dbReference>
<dbReference type="InterPro" id="IPR013196">
    <property type="entry name" value="HTH_11"/>
</dbReference>
<dbReference type="InterPro" id="IPR036390">
    <property type="entry name" value="WH_DNA-bd_sf"/>
</dbReference>
<dbReference type="PROSITE" id="PS52050">
    <property type="entry name" value="WYL"/>
    <property type="match status" value="1"/>
</dbReference>
<dbReference type="Gene3D" id="1.10.10.10">
    <property type="entry name" value="Winged helix-like DNA-binding domain superfamily/Winged helix DNA-binding domain"/>
    <property type="match status" value="1"/>
</dbReference>
<protein>
    <submittedName>
        <fullName evidence="4">YafY family transcriptional regulator</fullName>
    </submittedName>
</protein>
<evidence type="ECO:0000256" key="2">
    <source>
        <dbReference type="ARBA" id="ARBA00023163"/>
    </source>
</evidence>
<feature type="domain" description="HTH deoR-type" evidence="3">
    <location>
        <begin position="2"/>
        <end position="60"/>
    </location>
</feature>
<keyword evidence="5" id="KW-1185">Reference proteome</keyword>
<evidence type="ECO:0000313" key="4">
    <source>
        <dbReference type="EMBL" id="MBC3908564.1"/>
    </source>
</evidence>
<dbReference type="RefSeq" id="WP_186954121.1">
    <property type="nucleotide sequence ID" value="NZ_JACOFX010000006.1"/>
</dbReference>
<dbReference type="PANTHER" id="PTHR34580:SF1">
    <property type="entry name" value="PROTEIN PAFC"/>
    <property type="match status" value="1"/>
</dbReference>
<dbReference type="EMBL" id="JACOFX010000006">
    <property type="protein sequence ID" value="MBC3908564.1"/>
    <property type="molecule type" value="Genomic_DNA"/>
</dbReference>
<dbReference type="Pfam" id="PF25583">
    <property type="entry name" value="WCX"/>
    <property type="match status" value="1"/>
</dbReference>
<evidence type="ECO:0000313" key="5">
    <source>
        <dbReference type="Proteomes" id="UP000646911"/>
    </source>
</evidence>
<dbReference type="Pfam" id="PF13280">
    <property type="entry name" value="WYL"/>
    <property type="match status" value="1"/>
</dbReference>
<gene>
    <name evidence="4" type="ORF">H8L47_13445</name>
</gene>
<proteinExistence type="predicted"/>
<name>A0ABR6ZAA9_9BURK</name>
<dbReference type="Proteomes" id="UP000646911">
    <property type="component" value="Unassembled WGS sequence"/>
</dbReference>
<organism evidence="4 5">
    <name type="scientific">Undibacterium umbellatum</name>
    <dbReference type="NCBI Taxonomy" id="2762300"/>
    <lineage>
        <taxon>Bacteria</taxon>
        <taxon>Pseudomonadati</taxon>
        <taxon>Pseudomonadota</taxon>
        <taxon>Betaproteobacteria</taxon>
        <taxon>Burkholderiales</taxon>
        <taxon>Oxalobacteraceae</taxon>
        <taxon>Undibacterium</taxon>
    </lineage>
</organism>
<comment type="caution">
    <text evidence="4">The sequence shown here is derived from an EMBL/GenBank/DDBJ whole genome shotgun (WGS) entry which is preliminary data.</text>
</comment>
<dbReference type="PROSITE" id="PS51000">
    <property type="entry name" value="HTH_DEOR_2"/>
    <property type="match status" value="1"/>
</dbReference>
<dbReference type="PANTHER" id="PTHR34580">
    <property type="match status" value="1"/>
</dbReference>
<accession>A0ABR6ZAA9</accession>
<dbReference type="SUPFAM" id="SSF46785">
    <property type="entry name" value="Winged helix' DNA-binding domain"/>
    <property type="match status" value="1"/>
</dbReference>
<evidence type="ECO:0000259" key="3">
    <source>
        <dbReference type="PROSITE" id="PS51000"/>
    </source>
</evidence>
<dbReference type="InterPro" id="IPR026881">
    <property type="entry name" value="WYL_dom"/>
</dbReference>
<dbReference type="InterPro" id="IPR051534">
    <property type="entry name" value="CBASS_pafABC_assoc_protein"/>
</dbReference>